<feature type="modified residue" description="4-aspartylphosphate" evidence="6">
    <location>
        <position position="601"/>
    </location>
</feature>
<dbReference type="Gene3D" id="3.40.50.2300">
    <property type="match status" value="1"/>
</dbReference>
<dbReference type="PRINTS" id="PR00344">
    <property type="entry name" value="BCTRLSENSOR"/>
</dbReference>
<dbReference type="PROSITE" id="PS50109">
    <property type="entry name" value="HIS_KIN"/>
    <property type="match status" value="1"/>
</dbReference>
<evidence type="ECO:0000256" key="4">
    <source>
        <dbReference type="ARBA" id="ARBA00022679"/>
    </source>
</evidence>
<dbReference type="SMART" id="SM00448">
    <property type="entry name" value="REC"/>
    <property type="match status" value="1"/>
</dbReference>
<feature type="domain" description="Response regulatory" evidence="10">
    <location>
        <begin position="552"/>
        <end position="668"/>
    </location>
</feature>
<feature type="compositionally biased region" description="Basic and acidic residues" evidence="7">
    <location>
        <begin position="159"/>
        <end position="179"/>
    </location>
</feature>
<dbReference type="InterPro" id="IPR003594">
    <property type="entry name" value="HATPase_dom"/>
</dbReference>
<name>A0ABY5TBW9_9BACE</name>
<evidence type="ECO:0000256" key="8">
    <source>
        <dbReference type="SAM" id="Phobius"/>
    </source>
</evidence>
<dbReference type="Pfam" id="PF00072">
    <property type="entry name" value="Response_reg"/>
    <property type="match status" value="1"/>
</dbReference>
<evidence type="ECO:0000256" key="5">
    <source>
        <dbReference type="ARBA" id="ARBA00022777"/>
    </source>
</evidence>
<evidence type="ECO:0000313" key="11">
    <source>
        <dbReference type="EMBL" id="UVQ74430.1"/>
    </source>
</evidence>
<dbReference type="SUPFAM" id="SSF55874">
    <property type="entry name" value="ATPase domain of HSP90 chaperone/DNA topoisomerase II/histidine kinase"/>
    <property type="match status" value="1"/>
</dbReference>
<dbReference type="Gene3D" id="1.10.287.130">
    <property type="match status" value="1"/>
</dbReference>
<dbReference type="InterPro" id="IPR001789">
    <property type="entry name" value="Sig_transdc_resp-reg_receiver"/>
</dbReference>
<proteinExistence type="predicted"/>
<dbReference type="InterPro" id="IPR036890">
    <property type="entry name" value="HATPase_C_sf"/>
</dbReference>
<evidence type="ECO:0000259" key="10">
    <source>
        <dbReference type="PROSITE" id="PS50110"/>
    </source>
</evidence>
<keyword evidence="8" id="KW-0812">Transmembrane</keyword>
<dbReference type="SUPFAM" id="SSF47384">
    <property type="entry name" value="Homodimeric domain of signal transducing histidine kinase"/>
    <property type="match status" value="1"/>
</dbReference>
<protein>
    <recommendedName>
        <fullName evidence="2">histidine kinase</fullName>
        <ecNumber evidence="2">2.7.13.3</ecNumber>
    </recommendedName>
</protein>
<organism evidence="11 12">
    <name type="scientific">Bacteroides faecis</name>
    <dbReference type="NCBI Taxonomy" id="674529"/>
    <lineage>
        <taxon>Bacteria</taxon>
        <taxon>Pseudomonadati</taxon>
        <taxon>Bacteroidota</taxon>
        <taxon>Bacteroidia</taxon>
        <taxon>Bacteroidales</taxon>
        <taxon>Bacteroidaceae</taxon>
        <taxon>Bacteroides</taxon>
    </lineage>
</organism>
<dbReference type="Pfam" id="PF02518">
    <property type="entry name" value="HATPase_c"/>
    <property type="match status" value="1"/>
</dbReference>
<evidence type="ECO:0000256" key="1">
    <source>
        <dbReference type="ARBA" id="ARBA00000085"/>
    </source>
</evidence>
<dbReference type="InterPro" id="IPR004358">
    <property type="entry name" value="Sig_transdc_His_kin-like_C"/>
</dbReference>
<evidence type="ECO:0000256" key="6">
    <source>
        <dbReference type="PROSITE-ProRule" id="PRU00169"/>
    </source>
</evidence>
<sequence length="790" mass="90016">MKRDELKREMKELGMMRELTRKAYGCLLELSSQGEVASIWSESDLQLYRKKREKTCDVLKELRQFVHMPEQQERIDSVCLLLEQKEMLLSAAMSTFDEQESIGETVGEKVPAIVRQVRRQPARNIPTAAVKEVHAGKEVTGEESPEKKKSFLKRVFSGKEKKSAYRQQREQQRAAEKKIPLPTTQNSGNAVTVHLLHSLNREVSEKQKEQRKKLSAQMDSLHFSSQALNKRLNGLVGDFDKAAGERLETRYNAIVTDREASYNVAEMLALFVFLLAIVLYAILHRDVNRRLRYRRELEASDLKNKELLQSRKNMMLTIAHDLRAPLAAIRGYAELLPGEADGKRTDEYAVHIVRSSDYMIGLVNSLVEFYLLDAGKGKMNVTVFRPLSLFDEIVKLHTPSVRKEGLALCTDFEGLDTVVEGDRPRIMQIANNLLSNAIKFTRKGKISLQAAYGQGELCFSVQDTGPGMTEDEQKRIFRAFERLDNARHLPGFGLGLAVVSRLTELLDGHVTVESRSGTGSLFRVALPLPEVAEHEDDGETGHTEDYGLEGIHVLVIDDDRIQLDVTRRMLMRYKVRCGCCRTVQELMAALRERKYDLLLSDIQMPDMDGYKILDLLRSSNMENARMIPVLAVTACADDEEYYISCGFAGSLRKPFPMDELISAVSRLAVKTGKKEPDFSFILSGEENKGGMLDIFIRETEDSIHTLENALCRRDRDAIRKVLHKNLPLWETVRMDFPMARLRYLVTHTAAVWEEEQYLEIGEIIHAAERLTESARKIREKTDEDHTDYRG</sequence>
<reference evidence="11" key="1">
    <citation type="submission" date="2022-08" db="EMBL/GenBank/DDBJ databases">
        <title>Genome Sequencing of Bacteroides fragilis Group Isolates with Nanopore Technology.</title>
        <authorList>
            <person name="Tisza M.J."/>
            <person name="Smith D."/>
            <person name="Dekker J.P."/>
        </authorList>
    </citation>
    <scope>NUCLEOTIDE SEQUENCE</scope>
    <source>
        <strain evidence="11">BFG-527</strain>
    </source>
</reference>
<dbReference type="SMART" id="SM00387">
    <property type="entry name" value="HATPase_c"/>
    <property type="match status" value="1"/>
</dbReference>
<dbReference type="PANTHER" id="PTHR43047:SF72">
    <property type="entry name" value="OSMOSENSING HISTIDINE PROTEIN KINASE SLN1"/>
    <property type="match status" value="1"/>
</dbReference>
<dbReference type="EMBL" id="CP103141">
    <property type="protein sequence ID" value="UVQ74430.1"/>
    <property type="molecule type" value="Genomic_DNA"/>
</dbReference>
<comment type="catalytic activity">
    <reaction evidence="1">
        <text>ATP + protein L-histidine = ADP + protein N-phospho-L-histidine.</text>
        <dbReference type="EC" id="2.7.13.3"/>
    </reaction>
</comment>
<evidence type="ECO:0000313" key="12">
    <source>
        <dbReference type="Proteomes" id="UP001060104"/>
    </source>
</evidence>
<feature type="domain" description="Histidine kinase" evidence="9">
    <location>
        <begin position="317"/>
        <end position="530"/>
    </location>
</feature>
<evidence type="ECO:0000256" key="7">
    <source>
        <dbReference type="SAM" id="MobiDB-lite"/>
    </source>
</evidence>
<dbReference type="CDD" id="cd00082">
    <property type="entry name" value="HisKA"/>
    <property type="match status" value="1"/>
</dbReference>
<keyword evidence="12" id="KW-1185">Reference proteome</keyword>
<keyword evidence="11" id="KW-0067">ATP-binding</keyword>
<keyword evidence="8" id="KW-1133">Transmembrane helix</keyword>
<evidence type="ECO:0000256" key="3">
    <source>
        <dbReference type="ARBA" id="ARBA00022553"/>
    </source>
</evidence>
<dbReference type="Proteomes" id="UP001060104">
    <property type="component" value="Chromosome"/>
</dbReference>
<dbReference type="EC" id="2.7.13.3" evidence="2"/>
<dbReference type="PROSITE" id="PS50110">
    <property type="entry name" value="RESPONSE_REGULATORY"/>
    <property type="match status" value="1"/>
</dbReference>
<keyword evidence="8" id="KW-0472">Membrane</keyword>
<keyword evidence="3 6" id="KW-0597">Phosphoprotein</keyword>
<dbReference type="InterPro" id="IPR005467">
    <property type="entry name" value="His_kinase_dom"/>
</dbReference>
<dbReference type="Gene3D" id="3.30.565.10">
    <property type="entry name" value="Histidine kinase-like ATPase, C-terminal domain"/>
    <property type="match status" value="1"/>
</dbReference>
<dbReference type="InterPro" id="IPR036097">
    <property type="entry name" value="HisK_dim/P_sf"/>
</dbReference>
<feature type="transmembrane region" description="Helical" evidence="8">
    <location>
        <begin position="264"/>
        <end position="283"/>
    </location>
</feature>
<gene>
    <name evidence="11" type="ORF">NXY30_26395</name>
</gene>
<evidence type="ECO:0000259" key="9">
    <source>
        <dbReference type="PROSITE" id="PS50109"/>
    </source>
</evidence>
<dbReference type="InterPro" id="IPR003661">
    <property type="entry name" value="HisK_dim/P_dom"/>
</dbReference>
<feature type="region of interest" description="Disordered" evidence="7">
    <location>
        <begin position="159"/>
        <end position="187"/>
    </location>
</feature>
<evidence type="ECO:0000256" key="2">
    <source>
        <dbReference type="ARBA" id="ARBA00012438"/>
    </source>
</evidence>
<dbReference type="SMART" id="SM00388">
    <property type="entry name" value="HisKA"/>
    <property type="match status" value="1"/>
</dbReference>
<keyword evidence="4" id="KW-0808">Transferase</keyword>
<accession>A0ABY5TBW9</accession>
<dbReference type="PANTHER" id="PTHR43047">
    <property type="entry name" value="TWO-COMPONENT HISTIDINE PROTEIN KINASE"/>
    <property type="match status" value="1"/>
</dbReference>
<dbReference type="SUPFAM" id="SSF52172">
    <property type="entry name" value="CheY-like"/>
    <property type="match status" value="1"/>
</dbReference>
<keyword evidence="5" id="KW-0418">Kinase</keyword>
<dbReference type="Pfam" id="PF00512">
    <property type="entry name" value="HisKA"/>
    <property type="match status" value="1"/>
</dbReference>
<dbReference type="GO" id="GO:0005524">
    <property type="term" value="F:ATP binding"/>
    <property type="evidence" value="ECO:0007669"/>
    <property type="project" value="UniProtKB-KW"/>
</dbReference>
<dbReference type="InterPro" id="IPR011006">
    <property type="entry name" value="CheY-like_superfamily"/>
</dbReference>
<keyword evidence="11" id="KW-0547">Nucleotide-binding</keyword>